<evidence type="ECO:0000259" key="1">
    <source>
        <dbReference type="SMART" id="SM01007"/>
    </source>
</evidence>
<dbReference type="InterPro" id="IPR001303">
    <property type="entry name" value="Aldolase_II/adducin_N"/>
</dbReference>
<protein>
    <submittedName>
        <fullName evidence="2">Class II aldolase/adducin family protein</fullName>
    </submittedName>
</protein>
<feature type="domain" description="Class II aldolase/adducin N-terminal" evidence="1">
    <location>
        <begin position="7"/>
        <end position="168"/>
    </location>
</feature>
<dbReference type="Gene3D" id="3.40.225.10">
    <property type="entry name" value="Class II aldolase/adducin N-terminal domain"/>
    <property type="match status" value="1"/>
</dbReference>
<accession>A0A9D1SXG8</accession>
<dbReference type="InterPro" id="IPR036409">
    <property type="entry name" value="Aldolase_II/adducin_N_sf"/>
</dbReference>
<evidence type="ECO:0000313" key="3">
    <source>
        <dbReference type="Proteomes" id="UP000886891"/>
    </source>
</evidence>
<dbReference type="SMART" id="SM01007">
    <property type="entry name" value="Aldolase_II"/>
    <property type="match status" value="1"/>
</dbReference>
<proteinExistence type="predicted"/>
<comment type="caution">
    <text evidence="2">The sequence shown here is derived from an EMBL/GenBank/DDBJ whole genome shotgun (WGS) entry which is preliminary data.</text>
</comment>
<dbReference type="EMBL" id="DVOH01000031">
    <property type="protein sequence ID" value="HIV00310.1"/>
    <property type="molecule type" value="Genomic_DNA"/>
</dbReference>
<dbReference type="Proteomes" id="UP000886891">
    <property type="component" value="Unassembled WGS sequence"/>
</dbReference>
<reference evidence="2" key="1">
    <citation type="submission" date="2020-10" db="EMBL/GenBank/DDBJ databases">
        <authorList>
            <person name="Gilroy R."/>
        </authorList>
    </citation>
    <scope>NUCLEOTIDE SEQUENCE</scope>
    <source>
        <strain evidence="2">23406</strain>
    </source>
</reference>
<dbReference type="SUPFAM" id="SSF53639">
    <property type="entry name" value="AraD/HMP-PK domain-like"/>
    <property type="match status" value="1"/>
</dbReference>
<dbReference type="Pfam" id="PF00596">
    <property type="entry name" value="Aldolase_II"/>
    <property type="match status" value="1"/>
</dbReference>
<dbReference type="AlphaFoldDB" id="A0A9D1SXG8"/>
<organism evidence="2 3">
    <name type="scientific">Candidatus Stercoripulliclostridium merdipullorum</name>
    <dbReference type="NCBI Taxonomy" id="2840952"/>
    <lineage>
        <taxon>Bacteria</taxon>
        <taxon>Bacillati</taxon>
        <taxon>Bacillota</taxon>
        <taxon>Clostridia</taxon>
        <taxon>Eubacteriales</taxon>
        <taxon>Candidatus Stercoripulliclostridium</taxon>
    </lineage>
</organism>
<reference evidence="2" key="2">
    <citation type="journal article" date="2021" name="PeerJ">
        <title>Extensive microbial diversity within the chicken gut microbiome revealed by metagenomics and culture.</title>
        <authorList>
            <person name="Gilroy R."/>
            <person name="Ravi A."/>
            <person name="Getino M."/>
            <person name="Pursley I."/>
            <person name="Horton D.L."/>
            <person name="Alikhan N.F."/>
            <person name="Baker D."/>
            <person name="Gharbi K."/>
            <person name="Hall N."/>
            <person name="Watson M."/>
            <person name="Adriaenssens E.M."/>
            <person name="Foster-Nyarko E."/>
            <person name="Jarju S."/>
            <person name="Secka A."/>
            <person name="Antonio M."/>
            <person name="Oren A."/>
            <person name="Chaudhuri R.R."/>
            <person name="La Ragione R."/>
            <person name="Hildebrand F."/>
            <person name="Pallen M.J."/>
        </authorList>
    </citation>
    <scope>NUCLEOTIDE SEQUENCE</scope>
    <source>
        <strain evidence="2">23406</strain>
    </source>
</reference>
<evidence type="ECO:0000313" key="2">
    <source>
        <dbReference type="EMBL" id="HIV00310.1"/>
    </source>
</evidence>
<name>A0A9D1SXG8_9FIRM</name>
<sequence length="209" mass="22333">MHEKRKQELIDHAALLAAEGLAKPGDVIGMRVGDGFLITSDRKPCDALTQDDVAEIRFGEKTEGVAATMKAIFKNRKDIDAVVINHAKYCGAAADTLKVLPAVLDDFAQIVGPRIRTAKSDAEQDVLAALKGRNACLIPGGTSIATGRTPDEAYTGALVLEKGAKAYIESTVLGGAIKIGGFDAALMRFVYKKKYSKKDQAAKKEELDV</sequence>
<gene>
    <name evidence="2" type="ORF">IAB14_04250</name>
</gene>